<evidence type="ECO:0000313" key="3">
    <source>
        <dbReference type="EMBL" id="MBM3224542.1"/>
    </source>
</evidence>
<dbReference type="GO" id="GO:0008410">
    <property type="term" value="F:CoA-transferase activity"/>
    <property type="evidence" value="ECO:0007669"/>
    <property type="project" value="TreeGrafter"/>
</dbReference>
<dbReference type="PANTHER" id="PTHR48207">
    <property type="entry name" value="SUCCINATE--HYDROXYMETHYLGLUTARATE COA-TRANSFERASE"/>
    <property type="match status" value="1"/>
</dbReference>
<comment type="caution">
    <text evidence="3">The sequence shown here is derived from an EMBL/GenBank/DDBJ whole genome shotgun (WGS) entry which is preliminary data.</text>
</comment>
<accession>A0A937W3G5</accession>
<name>A0A937W3G5_UNCTE</name>
<dbReference type="InterPro" id="IPR050483">
    <property type="entry name" value="CoA-transferase_III_domain"/>
</dbReference>
<dbReference type="SUPFAM" id="SSF89796">
    <property type="entry name" value="CoA-transferase family III (CaiB/BaiF)"/>
    <property type="match status" value="1"/>
</dbReference>
<proteinExistence type="predicted"/>
<reference evidence="3" key="1">
    <citation type="submission" date="2019-03" db="EMBL/GenBank/DDBJ databases">
        <title>Lake Tanganyika Metagenome-Assembled Genomes (MAGs).</title>
        <authorList>
            <person name="Tran P."/>
        </authorList>
    </citation>
    <scope>NUCLEOTIDE SEQUENCE</scope>
    <source>
        <strain evidence="3">K_DeepCast_65m_m2_066</strain>
    </source>
</reference>
<dbReference type="Pfam" id="PF02515">
    <property type="entry name" value="CoA_transf_3"/>
    <property type="match status" value="1"/>
</dbReference>
<dbReference type="Proteomes" id="UP000712673">
    <property type="component" value="Unassembled WGS sequence"/>
</dbReference>
<evidence type="ECO:0000313" key="4">
    <source>
        <dbReference type="Proteomes" id="UP000712673"/>
    </source>
</evidence>
<evidence type="ECO:0000256" key="1">
    <source>
        <dbReference type="ARBA" id="ARBA00022679"/>
    </source>
</evidence>
<feature type="non-terminal residue" evidence="3">
    <location>
        <position position="102"/>
    </location>
</feature>
<dbReference type="Gene3D" id="3.40.50.10540">
    <property type="entry name" value="Crotonobetainyl-coa:carnitine coa-transferase, domain 1"/>
    <property type="match status" value="1"/>
</dbReference>
<dbReference type="InterPro" id="IPR003673">
    <property type="entry name" value="CoA-Trfase_fam_III"/>
</dbReference>
<feature type="region of interest" description="Disordered" evidence="2">
    <location>
        <begin position="37"/>
        <end position="61"/>
    </location>
</feature>
<organism evidence="3 4">
    <name type="scientific">Tectimicrobiota bacterium</name>
    <dbReference type="NCBI Taxonomy" id="2528274"/>
    <lineage>
        <taxon>Bacteria</taxon>
        <taxon>Pseudomonadati</taxon>
        <taxon>Nitrospinota/Tectimicrobiota group</taxon>
        <taxon>Candidatus Tectimicrobiota</taxon>
    </lineage>
</organism>
<dbReference type="PANTHER" id="PTHR48207:SF3">
    <property type="entry name" value="SUCCINATE--HYDROXYMETHYLGLUTARATE COA-TRANSFERASE"/>
    <property type="match status" value="1"/>
</dbReference>
<keyword evidence="1 3" id="KW-0808">Transferase</keyword>
<sequence length="102" mass="11270">MRPLEGLKILDFCWVAAGPMTTGYLVEYGATAVRIESKRRPETLRSSPPLRGNGSSPNRSGYYGNYNAGKYGFGLNMAHPKAIDIVQRFVGWADLVTENFTP</sequence>
<dbReference type="AlphaFoldDB" id="A0A937W3G5"/>
<gene>
    <name evidence="3" type="ORF">FJZ47_12170</name>
</gene>
<dbReference type="InterPro" id="IPR023606">
    <property type="entry name" value="CoA-Trfase_III_dom_1_sf"/>
</dbReference>
<dbReference type="EMBL" id="VGLS01000349">
    <property type="protein sequence ID" value="MBM3224542.1"/>
    <property type="molecule type" value="Genomic_DNA"/>
</dbReference>
<protein>
    <submittedName>
        <fullName evidence="3">CoA transferase</fullName>
    </submittedName>
</protein>
<evidence type="ECO:0000256" key="2">
    <source>
        <dbReference type="SAM" id="MobiDB-lite"/>
    </source>
</evidence>